<accession>A0ABX5MB46</accession>
<evidence type="ECO:0000256" key="6">
    <source>
        <dbReference type="ARBA" id="ARBA00022841"/>
    </source>
</evidence>
<dbReference type="Pfam" id="PF16822">
    <property type="entry name" value="ALGX"/>
    <property type="match status" value="1"/>
</dbReference>
<evidence type="ECO:0000256" key="3">
    <source>
        <dbReference type="ARBA" id="ARBA00022679"/>
    </source>
</evidence>
<keyword evidence="3" id="KW-0808">Transferase</keyword>
<protein>
    <submittedName>
        <fullName evidence="8">Acetyltransferase AlgX (SGNH hydrolase-like protein)</fullName>
    </submittedName>
</protein>
<comment type="caution">
    <text evidence="8">The sequence shown here is derived from an EMBL/GenBank/DDBJ whole genome shotgun (WGS) entry which is preliminary data.</text>
</comment>
<evidence type="ECO:0000256" key="4">
    <source>
        <dbReference type="ARBA" id="ARBA00022729"/>
    </source>
</evidence>
<evidence type="ECO:0000256" key="2">
    <source>
        <dbReference type="ARBA" id="ARBA00005182"/>
    </source>
</evidence>
<dbReference type="Proteomes" id="UP000247780">
    <property type="component" value="Unassembled WGS sequence"/>
</dbReference>
<reference evidence="8 9" key="1">
    <citation type="submission" date="2018-04" db="EMBL/GenBank/DDBJ databases">
        <title>Active sludge and wastewater microbial communities from Klosterneuburg, Austria.</title>
        <authorList>
            <person name="Wagner M."/>
        </authorList>
    </citation>
    <scope>NUCLEOTIDE SEQUENCE [LARGE SCALE GENOMIC DNA]</scope>
    <source>
        <strain evidence="8 9">Nm 57</strain>
    </source>
</reference>
<name>A0ABX5MB46_9PROT</name>
<evidence type="ECO:0000313" key="8">
    <source>
        <dbReference type="EMBL" id="PXV82242.1"/>
    </source>
</evidence>
<proteinExistence type="predicted"/>
<evidence type="ECO:0000256" key="5">
    <source>
        <dbReference type="ARBA" id="ARBA00022764"/>
    </source>
</evidence>
<organism evidence="8 9">
    <name type="scientific">Nitrosomonas eutropha</name>
    <dbReference type="NCBI Taxonomy" id="916"/>
    <lineage>
        <taxon>Bacteria</taxon>
        <taxon>Pseudomonadati</taxon>
        <taxon>Pseudomonadota</taxon>
        <taxon>Betaproteobacteria</taxon>
        <taxon>Nitrosomonadales</taxon>
        <taxon>Nitrosomonadaceae</taxon>
        <taxon>Nitrosomonas</taxon>
    </lineage>
</organism>
<feature type="domain" description="AlgX/AlgJ SGNH hydrolase-like" evidence="7">
    <location>
        <begin position="67"/>
        <end position="275"/>
    </location>
</feature>
<evidence type="ECO:0000256" key="1">
    <source>
        <dbReference type="ARBA" id="ARBA00004418"/>
    </source>
</evidence>
<comment type="pathway">
    <text evidence="2">Glycan biosynthesis; alginate biosynthesis.</text>
</comment>
<gene>
    <name evidence="8" type="ORF">C8R14_10964</name>
</gene>
<dbReference type="InterPro" id="IPR031811">
    <property type="entry name" value="ALGX/ALGJ_SGNH-like"/>
</dbReference>
<keyword evidence="9" id="KW-1185">Reference proteome</keyword>
<dbReference type="EMBL" id="QICQ01000009">
    <property type="protein sequence ID" value="PXV82242.1"/>
    <property type="molecule type" value="Genomic_DNA"/>
</dbReference>
<keyword evidence="6" id="KW-0016">Alginate biosynthesis</keyword>
<evidence type="ECO:0000313" key="9">
    <source>
        <dbReference type="Proteomes" id="UP000247780"/>
    </source>
</evidence>
<evidence type="ECO:0000259" key="7">
    <source>
        <dbReference type="Pfam" id="PF16822"/>
    </source>
</evidence>
<sequence length="299" mass="33471">MKRSVFIFLSVVLFSLLVVPAINIFTAPSREAIKWGERSFLYNMDFISRWVALLLYPVGISTDSNQVIIGYDGWLFLGDIYEETRTIDRRPPSAADYVSSQKIGSAIESWNAYLSSKGVKLFRIMIGPNKGTIYPENLPLWAKTSIPNATDALLIGANTIHYVDFRNTLLEAKANYSELLYYKTDTHWNALGAGIAFRAFAQQIGKVAPEIQWPPQKTYKLKRVDSRAGGDLANFLRLTTYLSDLEPVIYTSSLAVETTQLDYDTGHILRQGGNPQVNAPNKPLLIQSCSALNQKKCFG</sequence>
<keyword evidence="5" id="KW-0574">Periplasm</keyword>
<keyword evidence="4" id="KW-0732">Signal</keyword>
<dbReference type="RefSeq" id="WP_207204480.1">
    <property type="nucleotide sequence ID" value="NZ_QICQ01000009.1"/>
</dbReference>
<comment type="subcellular location">
    <subcellularLocation>
        <location evidence="1">Periplasm</location>
    </subcellularLocation>
</comment>